<evidence type="ECO:0000256" key="3">
    <source>
        <dbReference type="SAM" id="MobiDB-lite"/>
    </source>
</evidence>
<dbReference type="Pfam" id="PF00172">
    <property type="entry name" value="Zn_clus"/>
    <property type="match status" value="1"/>
</dbReference>
<evidence type="ECO:0000256" key="2">
    <source>
        <dbReference type="ARBA" id="ARBA00023242"/>
    </source>
</evidence>
<organism evidence="5 6">
    <name type="scientific">Thelonectria olida</name>
    <dbReference type="NCBI Taxonomy" id="1576542"/>
    <lineage>
        <taxon>Eukaryota</taxon>
        <taxon>Fungi</taxon>
        <taxon>Dikarya</taxon>
        <taxon>Ascomycota</taxon>
        <taxon>Pezizomycotina</taxon>
        <taxon>Sordariomycetes</taxon>
        <taxon>Hypocreomycetidae</taxon>
        <taxon>Hypocreales</taxon>
        <taxon>Nectriaceae</taxon>
        <taxon>Thelonectria</taxon>
    </lineage>
</organism>
<keyword evidence="1" id="KW-0479">Metal-binding</keyword>
<dbReference type="PROSITE" id="PS50048">
    <property type="entry name" value="ZN2_CY6_FUNGAL_2"/>
    <property type="match status" value="1"/>
</dbReference>
<dbReference type="InterPro" id="IPR001138">
    <property type="entry name" value="Zn2Cys6_DnaBD"/>
</dbReference>
<feature type="domain" description="Zn(2)-C6 fungal-type" evidence="4">
    <location>
        <begin position="51"/>
        <end position="80"/>
    </location>
</feature>
<dbReference type="Proteomes" id="UP000777438">
    <property type="component" value="Unassembled WGS sequence"/>
</dbReference>
<dbReference type="PANTHER" id="PTHR47431:SF1">
    <property type="entry name" value="ZN(II)2CYS6 TRANSCRIPTION FACTOR (EUROFUNG)"/>
    <property type="match status" value="1"/>
</dbReference>
<reference evidence="5 6" key="1">
    <citation type="journal article" date="2021" name="Nat. Commun.">
        <title>Genetic determinants of endophytism in the Arabidopsis root mycobiome.</title>
        <authorList>
            <person name="Mesny F."/>
            <person name="Miyauchi S."/>
            <person name="Thiergart T."/>
            <person name="Pickel B."/>
            <person name="Atanasova L."/>
            <person name="Karlsson M."/>
            <person name="Huettel B."/>
            <person name="Barry K.W."/>
            <person name="Haridas S."/>
            <person name="Chen C."/>
            <person name="Bauer D."/>
            <person name="Andreopoulos W."/>
            <person name="Pangilinan J."/>
            <person name="LaButti K."/>
            <person name="Riley R."/>
            <person name="Lipzen A."/>
            <person name="Clum A."/>
            <person name="Drula E."/>
            <person name="Henrissat B."/>
            <person name="Kohler A."/>
            <person name="Grigoriev I.V."/>
            <person name="Martin F.M."/>
            <person name="Hacquard S."/>
        </authorList>
    </citation>
    <scope>NUCLEOTIDE SEQUENCE [LARGE SCALE GENOMIC DNA]</scope>
    <source>
        <strain evidence="5 6">MPI-CAGE-CH-0241</strain>
    </source>
</reference>
<dbReference type="GO" id="GO:0000981">
    <property type="term" value="F:DNA-binding transcription factor activity, RNA polymerase II-specific"/>
    <property type="evidence" value="ECO:0007669"/>
    <property type="project" value="InterPro"/>
</dbReference>
<dbReference type="AlphaFoldDB" id="A0A9P8W4P0"/>
<dbReference type="Pfam" id="PF04082">
    <property type="entry name" value="Fungal_trans"/>
    <property type="match status" value="1"/>
</dbReference>
<gene>
    <name evidence="5" type="ORF">B0T10DRAFT_403120</name>
</gene>
<proteinExistence type="predicted"/>
<keyword evidence="6" id="KW-1185">Reference proteome</keyword>
<sequence length="645" mass="71009">MDAYSGPEDPPSSSASPNSQFLGLESLGSTAPSPSGTASETRVNPPSVPAACLACRGKHLKCDGQSPCSRCTSANSECIYVASRRGYKGPRRGTAKNPNKRRASSPARESSTSAEPQGPGLLSANTTAPMTSSIPSSFNPSIVLPDNAATPFIASNSPPDVNAHLGVYQHYPHGVDASSMVLSHHQVPARVPVPTPGERCIDSFYHHFHAAHPFVMPKQYVLRIAKEGTIEPLLAAMRWVGSLYIDAGPTRQGFFEEAYRLVYEPARPKDGFLVQAMLLLVIALDGSCQQEKAREILADVERIAVQIGLNTRPFASLNSRGMPVLEESWRRTWWDLYVVDGMIAGVHRTTNFLLYDVPADVALPCEEYQYLSGHIPQQLYLEDMEDSDFLGDEREFSSFAYRIQCARNLGKFMRVPPIFGPEDENLGVVEALLTNWRLHLPEAKRDALHKDGQLDEMMFQAQMMHHATSILLHQPHSQLDSSPTRPVNSCAPHAPVPSGDAFNAHTKHTIQSANEISKLVTHRVPLLSHSHFFACVLTLSSIVHLSKWALLFVPHNDDSLRQQIRLNIGALAKLSQVWSAADRAGGQVRGVAQEVYRIKKQQQLTPQYWLGLTQEEVMNSIAADDSIISEIENMQTMTGMPDMLG</sequence>
<dbReference type="CDD" id="cd00067">
    <property type="entry name" value="GAL4"/>
    <property type="match status" value="1"/>
</dbReference>
<dbReference type="SMART" id="SM00066">
    <property type="entry name" value="GAL4"/>
    <property type="match status" value="1"/>
</dbReference>
<name>A0A9P8W4P0_9HYPO</name>
<evidence type="ECO:0000256" key="1">
    <source>
        <dbReference type="ARBA" id="ARBA00022723"/>
    </source>
</evidence>
<comment type="caution">
    <text evidence="5">The sequence shown here is derived from an EMBL/GenBank/DDBJ whole genome shotgun (WGS) entry which is preliminary data.</text>
</comment>
<evidence type="ECO:0000259" key="4">
    <source>
        <dbReference type="PROSITE" id="PS50048"/>
    </source>
</evidence>
<dbReference type="CDD" id="cd12148">
    <property type="entry name" value="fungal_TF_MHR"/>
    <property type="match status" value="1"/>
</dbReference>
<dbReference type="EMBL" id="JAGPYM010000009">
    <property type="protein sequence ID" value="KAH6890535.1"/>
    <property type="molecule type" value="Genomic_DNA"/>
</dbReference>
<feature type="region of interest" description="Disordered" evidence="3">
    <location>
        <begin position="87"/>
        <end position="132"/>
    </location>
</feature>
<dbReference type="GO" id="GO:0003677">
    <property type="term" value="F:DNA binding"/>
    <property type="evidence" value="ECO:0007669"/>
    <property type="project" value="InterPro"/>
</dbReference>
<feature type="compositionally biased region" description="Polar residues" evidence="3">
    <location>
        <begin position="123"/>
        <end position="132"/>
    </location>
</feature>
<accession>A0A9P8W4P0</accession>
<dbReference type="Gene3D" id="4.10.240.10">
    <property type="entry name" value="Zn(2)-C6 fungal-type DNA-binding domain"/>
    <property type="match status" value="1"/>
</dbReference>
<feature type="compositionally biased region" description="Polar residues" evidence="3">
    <location>
        <begin position="11"/>
        <end position="44"/>
    </location>
</feature>
<dbReference type="InterPro" id="IPR036864">
    <property type="entry name" value="Zn2-C6_fun-type_DNA-bd_sf"/>
</dbReference>
<dbReference type="GO" id="GO:0006351">
    <property type="term" value="P:DNA-templated transcription"/>
    <property type="evidence" value="ECO:0007669"/>
    <property type="project" value="InterPro"/>
</dbReference>
<dbReference type="GO" id="GO:0008270">
    <property type="term" value="F:zinc ion binding"/>
    <property type="evidence" value="ECO:0007669"/>
    <property type="project" value="InterPro"/>
</dbReference>
<feature type="region of interest" description="Disordered" evidence="3">
    <location>
        <begin position="1"/>
        <end position="48"/>
    </location>
</feature>
<evidence type="ECO:0000313" key="6">
    <source>
        <dbReference type="Proteomes" id="UP000777438"/>
    </source>
</evidence>
<evidence type="ECO:0000313" key="5">
    <source>
        <dbReference type="EMBL" id="KAH6890535.1"/>
    </source>
</evidence>
<dbReference type="PANTHER" id="PTHR47431">
    <property type="entry name" value="ZN(II)2CYS6 TRANSCRIPTION FACTOR (EUROFUNG)-RELATED"/>
    <property type="match status" value="1"/>
</dbReference>
<keyword evidence="2" id="KW-0539">Nucleus</keyword>
<dbReference type="SUPFAM" id="SSF57701">
    <property type="entry name" value="Zn2/Cys6 DNA-binding domain"/>
    <property type="match status" value="1"/>
</dbReference>
<protein>
    <recommendedName>
        <fullName evidence="4">Zn(2)-C6 fungal-type domain-containing protein</fullName>
    </recommendedName>
</protein>
<dbReference type="PROSITE" id="PS00463">
    <property type="entry name" value="ZN2_CY6_FUNGAL_1"/>
    <property type="match status" value="1"/>
</dbReference>
<dbReference type="InterPro" id="IPR007219">
    <property type="entry name" value="XnlR_reg_dom"/>
</dbReference>
<dbReference type="OrthoDB" id="5367487at2759"/>
<feature type="compositionally biased region" description="Basic residues" evidence="3">
    <location>
        <begin position="87"/>
        <end position="103"/>
    </location>
</feature>